<feature type="transmembrane region" description="Helical" evidence="8">
    <location>
        <begin position="420"/>
        <end position="436"/>
    </location>
</feature>
<dbReference type="PANTHER" id="PTHR48022">
    <property type="entry name" value="PLASTIDIC GLUCOSE TRANSPORTER 4"/>
    <property type="match status" value="1"/>
</dbReference>
<dbReference type="PRINTS" id="PR00171">
    <property type="entry name" value="SUGRTRNSPORT"/>
</dbReference>
<dbReference type="EMBL" id="WVTA01000005">
    <property type="protein sequence ID" value="KAK3210274.1"/>
    <property type="molecule type" value="Genomic_DNA"/>
</dbReference>
<evidence type="ECO:0000313" key="11">
    <source>
        <dbReference type="Proteomes" id="UP001280581"/>
    </source>
</evidence>
<reference evidence="10 11" key="1">
    <citation type="submission" date="2021-02" db="EMBL/GenBank/DDBJ databases">
        <title>Genome assembly of Pseudopithomyces chartarum.</title>
        <authorList>
            <person name="Jauregui R."/>
            <person name="Singh J."/>
            <person name="Voisey C."/>
        </authorList>
    </citation>
    <scope>NUCLEOTIDE SEQUENCE [LARGE SCALE GENOMIC DNA]</scope>
    <source>
        <strain evidence="10 11">AGR01</strain>
    </source>
</reference>
<dbReference type="FunFam" id="1.20.1250.20:FF:000134">
    <property type="entry name" value="MFS sugar transporter protein"/>
    <property type="match status" value="1"/>
</dbReference>
<accession>A0AAN6RJI9</accession>
<evidence type="ECO:0000256" key="8">
    <source>
        <dbReference type="SAM" id="Phobius"/>
    </source>
</evidence>
<evidence type="ECO:0000256" key="2">
    <source>
        <dbReference type="ARBA" id="ARBA00010992"/>
    </source>
</evidence>
<gene>
    <name evidence="10" type="ORF">GRF29_44g2138841</name>
</gene>
<dbReference type="InterPro" id="IPR020846">
    <property type="entry name" value="MFS_dom"/>
</dbReference>
<comment type="similarity">
    <text evidence="2 7">Belongs to the major facilitator superfamily. Sugar transporter (TC 2.A.1.1) family.</text>
</comment>
<dbReference type="PROSITE" id="PS50850">
    <property type="entry name" value="MFS"/>
    <property type="match status" value="1"/>
</dbReference>
<dbReference type="NCBIfam" id="TIGR00879">
    <property type="entry name" value="SP"/>
    <property type="match status" value="1"/>
</dbReference>
<name>A0AAN6RJI9_9PLEO</name>
<keyword evidence="6 8" id="KW-0472">Membrane</keyword>
<feature type="transmembrane region" description="Helical" evidence="8">
    <location>
        <begin position="376"/>
        <end position="400"/>
    </location>
</feature>
<feature type="transmembrane region" description="Helical" evidence="8">
    <location>
        <begin position="442"/>
        <end position="462"/>
    </location>
</feature>
<evidence type="ECO:0000256" key="7">
    <source>
        <dbReference type="RuleBase" id="RU003346"/>
    </source>
</evidence>
<dbReference type="InterPro" id="IPR005829">
    <property type="entry name" value="Sugar_transporter_CS"/>
</dbReference>
<feature type="transmembrane region" description="Helical" evidence="8">
    <location>
        <begin position="121"/>
        <end position="137"/>
    </location>
</feature>
<evidence type="ECO:0000256" key="1">
    <source>
        <dbReference type="ARBA" id="ARBA00004141"/>
    </source>
</evidence>
<feature type="transmembrane region" description="Helical" evidence="8">
    <location>
        <begin position="344"/>
        <end position="364"/>
    </location>
</feature>
<dbReference type="GO" id="GO:0016020">
    <property type="term" value="C:membrane"/>
    <property type="evidence" value="ECO:0007669"/>
    <property type="project" value="UniProtKB-SubCell"/>
</dbReference>
<comment type="subcellular location">
    <subcellularLocation>
        <location evidence="1">Membrane</location>
        <topology evidence="1">Multi-pass membrane protein</topology>
    </subcellularLocation>
</comment>
<evidence type="ECO:0000259" key="9">
    <source>
        <dbReference type="PROSITE" id="PS50850"/>
    </source>
</evidence>
<keyword evidence="5 8" id="KW-1133">Transmembrane helix</keyword>
<evidence type="ECO:0000256" key="5">
    <source>
        <dbReference type="ARBA" id="ARBA00022989"/>
    </source>
</evidence>
<dbReference type="Gene3D" id="1.20.1250.20">
    <property type="entry name" value="MFS general substrate transporter like domains"/>
    <property type="match status" value="1"/>
</dbReference>
<feature type="transmembrane region" description="Helical" evidence="8">
    <location>
        <begin position="149"/>
        <end position="166"/>
    </location>
</feature>
<dbReference type="InterPro" id="IPR005828">
    <property type="entry name" value="MFS_sugar_transport-like"/>
</dbReference>
<dbReference type="InterPro" id="IPR036259">
    <property type="entry name" value="MFS_trans_sf"/>
</dbReference>
<evidence type="ECO:0000313" key="10">
    <source>
        <dbReference type="EMBL" id="KAK3210274.1"/>
    </source>
</evidence>
<feature type="domain" description="Major facilitator superfamily (MFS) profile" evidence="9">
    <location>
        <begin position="16"/>
        <end position="466"/>
    </location>
</feature>
<feature type="transmembrane region" description="Helical" evidence="8">
    <location>
        <begin position="54"/>
        <end position="77"/>
    </location>
</feature>
<dbReference type="AlphaFoldDB" id="A0AAN6RJI9"/>
<evidence type="ECO:0000256" key="4">
    <source>
        <dbReference type="ARBA" id="ARBA00022692"/>
    </source>
</evidence>
<keyword evidence="11" id="KW-1185">Reference proteome</keyword>
<feature type="transmembrane region" description="Helical" evidence="8">
    <location>
        <begin position="276"/>
        <end position="302"/>
    </location>
</feature>
<dbReference type="InterPro" id="IPR003663">
    <property type="entry name" value="Sugar/inositol_transpt"/>
</dbReference>
<keyword evidence="3 7" id="KW-0813">Transport</keyword>
<feature type="transmembrane region" description="Helical" evidence="8">
    <location>
        <begin position="178"/>
        <end position="196"/>
    </location>
</feature>
<dbReference type="PANTHER" id="PTHR48022:SF2">
    <property type="entry name" value="PLASTIDIC GLUCOSE TRANSPORTER 4"/>
    <property type="match status" value="1"/>
</dbReference>
<dbReference type="InterPro" id="IPR050360">
    <property type="entry name" value="MFS_Sugar_Transporters"/>
</dbReference>
<feature type="transmembrane region" description="Helical" evidence="8">
    <location>
        <begin position="12"/>
        <end position="34"/>
    </location>
</feature>
<dbReference type="Pfam" id="PF00083">
    <property type="entry name" value="Sugar_tr"/>
    <property type="match status" value="1"/>
</dbReference>
<keyword evidence="4 8" id="KW-0812">Transmembrane</keyword>
<protein>
    <recommendedName>
        <fullName evidence="9">Major facilitator superfamily (MFS) profile domain-containing protein</fullName>
    </recommendedName>
</protein>
<comment type="caution">
    <text evidence="10">The sequence shown here is derived from an EMBL/GenBank/DDBJ whole genome shotgun (WGS) entry which is preliminary data.</text>
</comment>
<sequence length="499" mass="53710">MNPPSKMFHPPRYILASIIAGLGGFLFGLDTGTIGPVTAMPQFEQTFGTLSPTLHGLIVSCILITGALSSFLAGHLADVVGRPLGMATGAVVFGTGAALEAGSVHLAMLFVARLITGAGEGLFLSTTVVYICEIVPAKGRGVVASAPQFFITFALVVGYFFCYGTVNLGSELAWRLPFAFHALCAFVWAGLAVALLPQSPRWLKAKGRLEEVDAAWEVLGVDPRADLDGGEERDVETEAGLNREPLALRQTNTRQSVKEEVHMLLRVFAKDVRKPTALGVFMMSMMQLSGIDGVLYYAPLLFQQAGLVSESSSFLASGLSGVVIFATTIPAILLADRWSRRASVIYGGLALTVIMLVIGSLYASNSVFSDRGAARWVVVAFIFIFTFVYSATWAVTISIYASEVQPIKTRAAASSLGRSGNWIVNWIVAFTTPIFLTKSSSGVYFLFGASCLLTSVVCFLWMPETRGLSLEEIDDIFDKESERSRVSSFVNVVLDRGEK</sequence>
<dbReference type="PROSITE" id="PS00217">
    <property type="entry name" value="SUGAR_TRANSPORT_2"/>
    <property type="match status" value="1"/>
</dbReference>
<dbReference type="Proteomes" id="UP001280581">
    <property type="component" value="Unassembled WGS sequence"/>
</dbReference>
<evidence type="ECO:0000256" key="3">
    <source>
        <dbReference type="ARBA" id="ARBA00022448"/>
    </source>
</evidence>
<dbReference type="GO" id="GO:0005351">
    <property type="term" value="F:carbohydrate:proton symporter activity"/>
    <property type="evidence" value="ECO:0007669"/>
    <property type="project" value="TreeGrafter"/>
</dbReference>
<organism evidence="10 11">
    <name type="scientific">Pseudopithomyces chartarum</name>
    <dbReference type="NCBI Taxonomy" id="1892770"/>
    <lineage>
        <taxon>Eukaryota</taxon>
        <taxon>Fungi</taxon>
        <taxon>Dikarya</taxon>
        <taxon>Ascomycota</taxon>
        <taxon>Pezizomycotina</taxon>
        <taxon>Dothideomycetes</taxon>
        <taxon>Pleosporomycetidae</taxon>
        <taxon>Pleosporales</taxon>
        <taxon>Massarineae</taxon>
        <taxon>Didymosphaeriaceae</taxon>
        <taxon>Pseudopithomyces</taxon>
    </lineage>
</organism>
<proteinExistence type="inferred from homology"/>
<dbReference type="SUPFAM" id="SSF103473">
    <property type="entry name" value="MFS general substrate transporter"/>
    <property type="match status" value="1"/>
</dbReference>
<feature type="transmembrane region" description="Helical" evidence="8">
    <location>
        <begin position="89"/>
        <end position="115"/>
    </location>
</feature>
<evidence type="ECO:0000256" key="6">
    <source>
        <dbReference type="ARBA" id="ARBA00023136"/>
    </source>
</evidence>
<feature type="transmembrane region" description="Helical" evidence="8">
    <location>
        <begin position="314"/>
        <end position="335"/>
    </location>
</feature>